<dbReference type="Proteomes" id="UP000183952">
    <property type="component" value="Unassembled WGS sequence"/>
</dbReference>
<evidence type="ECO:0000313" key="2">
    <source>
        <dbReference type="Proteomes" id="UP000183952"/>
    </source>
</evidence>
<dbReference type="RefSeq" id="WP_072904160.1">
    <property type="nucleotide sequence ID" value="NZ_FRAD01000021.1"/>
</dbReference>
<name>A0A1M6RAI0_9CLOT</name>
<organism evidence="1 2">
    <name type="scientific">Hathewaya proteolytica DSM 3090</name>
    <dbReference type="NCBI Taxonomy" id="1121331"/>
    <lineage>
        <taxon>Bacteria</taxon>
        <taxon>Bacillati</taxon>
        <taxon>Bacillota</taxon>
        <taxon>Clostridia</taxon>
        <taxon>Eubacteriales</taxon>
        <taxon>Clostridiaceae</taxon>
        <taxon>Hathewaya</taxon>
    </lineage>
</organism>
<evidence type="ECO:0000313" key="1">
    <source>
        <dbReference type="EMBL" id="SHK29485.1"/>
    </source>
</evidence>
<protein>
    <submittedName>
        <fullName evidence="1">Uncharacterized protein</fullName>
    </submittedName>
</protein>
<dbReference type="AlphaFoldDB" id="A0A1M6RAI0"/>
<reference evidence="1 2" key="1">
    <citation type="submission" date="2016-11" db="EMBL/GenBank/DDBJ databases">
        <authorList>
            <person name="Jaros S."/>
            <person name="Januszkiewicz K."/>
            <person name="Wedrychowicz H."/>
        </authorList>
    </citation>
    <scope>NUCLEOTIDE SEQUENCE [LARGE SCALE GENOMIC DNA]</scope>
    <source>
        <strain evidence="1 2">DSM 3090</strain>
    </source>
</reference>
<dbReference type="EMBL" id="FRAD01000021">
    <property type="protein sequence ID" value="SHK29485.1"/>
    <property type="molecule type" value="Genomic_DNA"/>
</dbReference>
<dbReference type="OrthoDB" id="2037290at2"/>
<accession>A0A1M6RAI0</accession>
<sequence length="253" mass="29910">MFARVFDKKTGIFYKSIIYGKLDIGYYERNIVYNPREDAFELVDYLDKESKDQSVLLPLIEVINSDRNEWVTYDKVNVLKLNRYFKSNGINAFIKQYCGYDELYQDYDFMLKILRARIVPKSNCSIQVREPCDTDQWTYIKTQSDADEFFKVFAGFHDSTLDKIQYIEGYSERSLTVTFDNSGWYGVVELCFEGLISMNLRPTQENYSREIFSACLFVKDECIFWADDALDKEDLNYTGSFIKALNLKWRKID</sequence>
<keyword evidence="2" id="KW-1185">Reference proteome</keyword>
<proteinExistence type="predicted"/>
<gene>
    <name evidence="1" type="ORF">SAMN02745248_02235</name>
</gene>